<evidence type="ECO:0000313" key="4">
    <source>
        <dbReference type="Proteomes" id="UP000283895"/>
    </source>
</evidence>
<dbReference type="AlphaFoldDB" id="A0A423WW86"/>
<proteinExistence type="predicted"/>
<sequence length="131" mass="13721">MRLSQHLFSIFLAQTAVLAASTPEAAPDADHHAPAIPFQEIGRYLKRVLGLETRDGITYYGDYGAYGDYGSYGTYPDSAAESSAVESSAQPTTTTTSTTTVTTSVTLSAATTSSTGLTEVSTAGLINKQQT</sequence>
<comment type="caution">
    <text evidence="3">The sequence shown here is derived from an EMBL/GenBank/DDBJ whole genome shotgun (WGS) entry which is preliminary data.</text>
</comment>
<keyword evidence="2" id="KW-0732">Signal</keyword>
<name>A0A423WW86_9PEZI</name>
<gene>
    <name evidence="3" type="ORF">VMCG_03630</name>
</gene>
<dbReference type="Proteomes" id="UP000283895">
    <property type="component" value="Unassembled WGS sequence"/>
</dbReference>
<dbReference type="EMBL" id="LKEA01000007">
    <property type="protein sequence ID" value="ROW07746.1"/>
    <property type="molecule type" value="Genomic_DNA"/>
</dbReference>
<evidence type="ECO:0000256" key="1">
    <source>
        <dbReference type="SAM" id="MobiDB-lite"/>
    </source>
</evidence>
<accession>A0A423WW86</accession>
<reference evidence="3 4" key="1">
    <citation type="submission" date="2015-09" db="EMBL/GenBank/DDBJ databases">
        <title>Host preference determinants of Valsa canker pathogens revealed by comparative genomics.</title>
        <authorList>
            <person name="Yin Z."/>
            <person name="Huang L."/>
        </authorList>
    </citation>
    <scope>NUCLEOTIDE SEQUENCE [LARGE SCALE GENOMIC DNA]</scope>
    <source>
        <strain evidence="3 4">03-1</strain>
    </source>
</reference>
<feature type="compositionally biased region" description="Low complexity" evidence="1">
    <location>
        <begin position="77"/>
        <end position="118"/>
    </location>
</feature>
<protein>
    <submittedName>
        <fullName evidence="3">Uncharacterized protein</fullName>
    </submittedName>
</protein>
<evidence type="ECO:0000256" key="2">
    <source>
        <dbReference type="SAM" id="SignalP"/>
    </source>
</evidence>
<feature type="chain" id="PRO_5019297491" evidence="2">
    <location>
        <begin position="20"/>
        <end position="131"/>
    </location>
</feature>
<organism evidence="3 4">
    <name type="scientific">Cytospora schulzeri</name>
    <dbReference type="NCBI Taxonomy" id="448051"/>
    <lineage>
        <taxon>Eukaryota</taxon>
        <taxon>Fungi</taxon>
        <taxon>Dikarya</taxon>
        <taxon>Ascomycota</taxon>
        <taxon>Pezizomycotina</taxon>
        <taxon>Sordariomycetes</taxon>
        <taxon>Sordariomycetidae</taxon>
        <taxon>Diaporthales</taxon>
        <taxon>Cytosporaceae</taxon>
        <taxon>Cytospora</taxon>
    </lineage>
</organism>
<keyword evidence="4" id="KW-1185">Reference proteome</keyword>
<evidence type="ECO:0000313" key="3">
    <source>
        <dbReference type="EMBL" id="ROW07746.1"/>
    </source>
</evidence>
<feature type="region of interest" description="Disordered" evidence="1">
    <location>
        <begin position="77"/>
        <end position="131"/>
    </location>
</feature>
<feature type="signal peptide" evidence="2">
    <location>
        <begin position="1"/>
        <end position="19"/>
    </location>
</feature>